<gene>
    <name evidence="11" type="ORF">CITCOLO1_LOCUS8659</name>
</gene>
<evidence type="ECO:0000256" key="8">
    <source>
        <dbReference type="ARBA" id="ARBA00023004"/>
    </source>
</evidence>
<keyword evidence="6" id="KW-1133">Transmembrane helix</keyword>
<evidence type="ECO:0000313" key="12">
    <source>
        <dbReference type="Proteomes" id="UP001642487"/>
    </source>
</evidence>
<keyword evidence="12" id="KW-1185">Reference proteome</keyword>
<evidence type="ECO:0000313" key="11">
    <source>
        <dbReference type="EMBL" id="CAK9316781.1"/>
    </source>
</evidence>
<dbReference type="InterPro" id="IPR050665">
    <property type="entry name" value="Cytochrome_P450_Monooxygen"/>
</dbReference>
<dbReference type="Pfam" id="PF00067">
    <property type="entry name" value="p450"/>
    <property type="match status" value="1"/>
</dbReference>
<evidence type="ECO:0000256" key="10">
    <source>
        <dbReference type="ARBA" id="ARBA00023136"/>
    </source>
</evidence>
<dbReference type="SUPFAM" id="SSF48264">
    <property type="entry name" value="Cytochrome P450"/>
    <property type="match status" value="1"/>
</dbReference>
<evidence type="ECO:0000256" key="2">
    <source>
        <dbReference type="ARBA" id="ARBA00010617"/>
    </source>
</evidence>
<dbReference type="PANTHER" id="PTHR24282">
    <property type="entry name" value="CYTOCHROME P450 FAMILY MEMBER"/>
    <property type="match status" value="1"/>
</dbReference>
<keyword evidence="9" id="KW-0503">Monooxygenase</keyword>
<dbReference type="PRINTS" id="PR00385">
    <property type="entry name" value="P450"/>
</dbReference>
<dbReference type="PANTHER" id="PTHR24282:SF236">
    <property type="entry name" value="CYTOCHROME P450"/>
    <property type="match status" value="1"/>
</dbReference>
<organism evidence="11 12">
    <name type="scientific">Citrullus colocynthis</name>
    <name type="common">colocynth</name>
    <dbReference type="NCBI Taxonomy" id="252529"/>
    <lineage>
        <taxon>Eukaryota</taxon>
        <taxon>Viridiplantae</taxon>
        <taxon>Streptophyta</taxon>
        <taxon>Embryophyta</taxon>
        <taxon>Tracheophyta</taxon>
        <taxon>Spermatophyta</taxon>
        <taxon>Magnoliopsida</taxon>
        <taxon>eudicotyledons</taxon>
        <taxon>Gunneridae</taxon>
        <taxon>Pentapetalae</taxon>
        <taxon>rosids</taxon>
        <taxon>fabids</taxon>
        <taxon>Cucurbitales</taxon>
        <taxon>Cucurbitaceae</taxon>
        <taxon>Benincaseae</taxon>
        <taxon>Citrullus</taxon>
    </lineage>
</organism>
<dbReference type="InterPro" id="IPR002401">
    <property type="entry name" value="Cyt_P450_E_grp-I"/>
</dbReference>
<evidence type="ECO:0000256" key="3">
    <source>
        <dbReference type="ARBA" id="ARBA00022617"/>
    </source>
</evidence>
<evidence type="ECO:0000256" key="9">
    <source>
        <dbReference type="ARBA" id="ARBA00023033"/>
    </source>
</evidence>
<dbReference type="Gene3D" id="1.10.630.10">
    <property type="entry name" value="Cytochrome P450"/>
    <property type="match status" value="1"/>
</dbReference>
<protein>
    <recommendedName>
        <fullName evidence="13">Cytochrome P450</fullName>
    </recommendedName>
</protein>
<proteinExistence type="inferred from homology"/>
<accession>A0ABP0YB26</accession>
<evidence type="ECO:0000256" key="1">
    <source>
        <dbReference type="ARBA" id="ARBA00004167"/>
    </source>
</evidence>
<dbReference type="EMBL" id="OZ021737">
    <property type="protein sequence ID" value="CAK9316781.1"/>
    <property type="molecule type" value="Genomic_DNA"/>
</dbReference>
<evidence type="ECO:0000256" key="4">
    <source>
        <dbReference type="ARBA" id="ARBA00022692"/>
    </source>
</evidence>
<comment type="subcellular location">
    <subcellularLocation>
        <location evidence="1">Membrane</location>
        <topology evidence="1">Single-pass membrane protein</topology>
    </subcellularLocation>
</comment>
<reference evidence="11 12" key="1">
    <citation type="submission" date="2024-03" db="EMBL/GenBank/DDBJ databases">
        <authorList>
            <person name="Gkanogiannis A."/>
            <person name="Becerra Lopez-Lavalle L."/>
        </authorList>
    </citation>
    <scope>NUCLEOTIDE SEQUENCE [LARGE SCALE GENOMIC DNA]</scope>
</reference>
<dbReference type="InterPro" id="IPR036396">
    <property type="entry name" value="Cyt_P450_sf"/>
</dbReference>
<sequence length="485" mass="55923">MVESHEDPRVDEIAGDPRAILQFHPWQLQRDVLKKNEGYGHTHGTLPHTHSWLNNYDPQLVITEPELIEEVLDDQHKNFPKAKLQGHIHRILEMDLSQPRNMIPSMIQCAETMVEEWEHREDKEVDVFERFKVYTLDVISHTAFGSSYEQGRNIFQMLQSLCELSIRNGYKVRLPRNKVLSACDSKILKSQDDVEGQMLEKRMKDWFMEIIKAREEKLNNGEADGYGNDFLGLLVKAKNDPQKSERICMEDVVDECKTFYFAGHETTNVLLAWTMFLLALHKQWQEEARNQVFNVFGHNNPTLEALPKLTTMSMIIHESLRLYPPAMTLLQRVEKETRLGRLVLPSGMRVAIPTVAVHHKEELWGEDTNVFKPKRFSKGIAKATEKNSGGDTYLPFGLEPRSCVGMNFALNEAEIAISMILQRFSFTLSPAYAHSPAYTHSPALFLLRLLLFMDFSSFFIPFPPSTKHCHYIILNPMLSSTCINY</sequence>
<evidence type="ECO:0000256" key="5">
    <source>
        <dbReference type="ARBA" id="ARBA00022723"/>
    </source>
</evidence>
<keyword evidence="8" id="KW-0408">Iron</keyword>
<comment type="similarity">
    <text evidence="2">Belongs to the cytochrome P450 family.</text>
</comment>
<evidence type="ECO:0000256" key="6">
    <source>
        <dbReference type="ARBA" id="ARBA00022989"/>
    </source>
</evidence>
<keyword evidence="3" id="KW-0349">Heme</keyword>
<name>A0ABP0YB26_9ROSI</name>
<evidence type="ECO:0000256" key="7">
    <source>
        <dbReference type="ARBA" id="ARBA00023002"/>
    </source>
</evidence>
<evidence type="ECO:0008006" key="13">
    <source>
        <dbReference type="Google" id="ProtNLM"/>
    </source>
</evidence>
<dbReference type="InterPro" id="IPR001128">
    <property type="entry name" value="Cyt_P450"/>
</dbReference>
<dbReference type="Proteomes" id="UP001642487">
    <property type="component" value="Chromosome 3"/>
</dbReference>
<keyword evidence="4" id="KW-0812">Transmembrane</keyword>
<keyword evidence="7" id="KW-0560">Oxidoreductase</keyword>
<dbReference type="PRINTS" id="PR00463">
    <property type="entry name" value="EP450I"/>
</dbReference>
<keyword evidence="5" id="KW-0479">Metal-binding</keyword>
<keyword evidence="10" id="KW-0472">Membrane</keyword>